<feature type="domain" description="FAD/NAD(P)-binding" evidence="5">
    <location>
        <begin position="10"/>
        <end position="307"/>
    </location>
</feature>
<evidence type="ECO:0000256" key="4">
    <source>
        <dbReference type="ARBA" id="ARBA00023002"/>
    </source>
</evidence>
<keyword evidence="3" id="KW-0274">FAD</keyword>
<dbReference type="PRINTS" id="PR00411">
    <property type="entry name" value="PNDRDTASEI"/>
</dbReference>
<sequence length="416" mass="44300">MAEPSTTAPVVVVGGGLAAGTVVTELREGGYDGPIAVYTDEAHPPYERPPLSKDFMLDKGPLSDALVHPEDWYAQHRVDLHTSTPVTAIDPARHTITAAGNEATYSSLVLATGSRARHLPSADDSGAEVHYLRQWDDAERLRAALTEGSRLALIGGGWIGLEIASAARKHGVDVVILEMAPQPLHAVLGDEVAGHFADLHRAHGVDLRTGVELGAIRSTPDGVEIEVDGDAVSVDRLVVGIGAVPDVSLAEAAGLTVDRQSGGVRTDSRLRTSAADVYAAGDVANADHPVLGRPLRVEHWDTAIQHGKVVAANLLGQDTQHDALPYFFTDQYDLGMEYVGNPGPAGFDRVVVRGTPDARDESSDGGTWTAWWLRDGTIVAGMHVNDWDAIDDVRRLVGTRVDPDRLADERVPLGDL</sequence>
<keyword evidence="8" id="KW-1185">Reference proteome</keyword>
<dbReference type="Gene3D" id="3.50.50.60">
    <property type="entry name" value="FAD/NAD(P)-binding domain"/>
    <property type="match status" value="2"/>
</dbReference>
<proteinExistence type="predicted"/>
<dbReference type="Pfam" id="PF07992">
    <property type="entry name" value="Pyr_redox_2"/>
    <property type="match status" value="1"/>
</dbReference>
<dbReference type="Gene3D" id="3.30.390.30">
    <property type="match status" value="1"/>
</dbReference>
<dbReference type="PANTHER" id="PTHR43557">
    <property type="entry name" value="APOPTOSIS-INDUCING FACTOR 1"/>
    <property type="match status" value="1"/>
</dbReference>
<dbReference type="InterPro" id="IPR036188">
    <property type="entry name" value="FAD/NAD-bd_sf"/>
</dbReference>
<reference evidence="7" key="1">
    <citation type="submission" date="2020-11" db="EMBL/GenBank/DDBJ databases">
        <title>Nocardioides sp. nov., isolated from Soil of Cynanchum wilfordii Hemsley rhizosphere.</title>
        <authorList>
            <person name="Lee J.-S."/>
            <person name="Suh M.K."/>
            <person name="Kim J.-S."/>
        </authorList>
    </citation>
    <scope>NUCLEOTIDE SEQUENCE</scope>
    <source>
        <strain evidence="7">KCTC 19275</strain>
    </source>
</reference>
<dbReference type="AlphaFoldDB" id="A0A930YJ81"/>
<dbReference type="InterPro" id="IPR050446">
    <property type="entry name" value="FAD-oxidoreductase/Apoptosis"/>
</dbReference>
<dbReference type="SUPFAM" id="SSF55424">
    <property type="entry name" value="FAD/NAD-linked reductases, dimerisation (C-terminal) domain"/>
    <property type="match status" value="1"/>
</dbReference>
<evidence type="ECO:0000256" key="1">
    <source>
        <dbReference type="ARBA" id="ARBA00001974"/>
    </source>
</evidence>
<dbReference type="PANTHER" id="PTHR43557:SF2">
    <property type="entry name" value="RIESKE DOMAIN-CONTAINING PROTEIN-RELATED"/>
    <property type="match status" value="1"/>
</dbReference>
<dbReference type="GO" id="GO:0005737">
    <property type="term" value="C:cytoplasm"/>
    <property type="evidence" value="ECO:0007669"/>
    <property type="project" value="TreeGrafter"/>
</dbReference>
<evidence type="ECO:0000256" key="2">
    <source>
        <dbReference type="ARBA" id="ARBA00022630"/>
    </source>
</evidence>
<evidence type="ECO:0000259" key="6">
    <source>
        <dbReference type="Pfam" id="PF14759"/>
    </source>
</evidence>
<dbReference type="InterPro" id="IPR023753">
    <property type="entry name" value="FAD/NAD-binding_dom"/>
</dbReference>
<dbReference type="EMBL" id="JADKPN010000011">
    <property type="protein sequence ID" value="MBF4764759.1"/>
    <property type="molecule type" value="Genomic_DNA"/>
</dbReference>
<comment type="cofactor">
    <cofactor evidence="1">
        <name>FAD</name>
        <dbReference type="ChEBI" id="CHEBI:57692"/>
    </cofactor>
</comment>
<dbReference type="PRINTS" id="PR00368">
    <property type="entry name" value="FADPNR"/>
</dbReference>
<evidence type="ECO:0000313" key="8">
    <source>
        <dbReference type="Proteomes" id="UP000640489"/>
    </source>
</evidence>
<feature type="domain" description="Reductase C-terminal" evidence="6">
    <location>
        <begin position="326"/>
        <end position="415"/>
    </location>
</feature>
<evidence type="ECO:0000313" key="7">
    <source>
        <dbReference type="EMBL" id="MBF4764759.1"/>
    </source>
</evidence>
<comment type="caution">
    <text evidence="7">The sequence shown here is derived from an EMBL/GenBank/DDBJ whole genome shotgun (WGS) entry which is preliminary data.</text>
</comment>
<name>A0A930YJ81_9ACTN</name>
<dbReference type="InterPro" id="IPR016156">
    <property type="entry name" value="FAD/NAD-linked_Rdtase_dimer_sf"/>
</dbReference>
<gene>
    <name evidence="7" type="ORF">ISU07_16625</name>
</gene>
<evidence type="ECO:0000256" key="3">
    <source>
        <dbReference type="ARBA" id="ARBA00022827"/>
    </source>
</evidence>
<keyword evidence="4" id="KW-0560">Oxidoreductase</keyword>
<dbReference type="InterPro" id="IPR028202">
    <property type="entry name" value="Reductase_C"/>
</dbReference>
<protein>
    <submittedName>
        <fullName evidence="7">NAD(P)/FAD-dependent oxidoreductase</fullName>
    </submittedName>
</protein>
<organism evidence="7 8">
    <name type="scientific">Nocardioides islandensis</name>
    <dbReference type="NCBI Taxonomy" id="433663"/>
    <lineage>
        <taxon>Bacteria</taxon>
        <taxon>Bacillati</taxon>
        <taxon>Actinomycetota</taxon>
        <taxon>Actinomycetes</taxon>
        <taxon>Propionibacteriales</taxon>
        <taxon>Nocardioidaceae</taxon>
        <taxon>Nocardioides</taxon>
    </lineage>
</organism>
<keyword evidence="2" id="KW-0285">Flavoprotein</keyword>
<evidence type="ECO:0000259" key="5">
    <source>
        <dbReference type="Pfam" id="PF07992"/>
    </source>
</evidence>
<accession>A0A930YJ81</accession>
<dbReference type="SUPFAM" id="SSF51905">
    <property type="entry name" value="FAD/NAD(P)-binding domain"/>
    <property type="match status" value="2"/>
</dbReference>
<dbReference type="RefSeq" id="WP_194707949.1">
    <property type="nucleotide sequence ID" value="NZ_JADKPN010000011.1"/>
</dbReference>
<dbReference type="Pfam" id="PF14759">
    <property type="entry name" value="Reductase_C"/>
    <property type="match status" value="1"/>
</dbReference>
<dbReference type="Proteomes" id="UP000640489">
    <property type="component" value="Unassembled WGS sequence"/>
</dbReference>
<dbReference type="GO" id="GO:0016651">
    <property type="term" value="F:oxidoreductase activity, acting on NAD(P)H"/>
    <property type="evidence" value="ECO:0007669"/>
    <property type="project" value="TreeGrafter"/>
</dbReference>